<dbReference type="GO" id="GO:0016757">
    <property type="term" value="F:glycosyltransferase activity"/>
    <property type="evidence" value="ECO:0007669"/>
    <property type="project" value="UniProtKB-KW"/>
</dbReference>
<dbReference type="Pfam" id="PF13704">
    <property type="entry name" value="Glyco_tranf_2_4"/>
    <property type="match status" value="1"/>
</dbReference>
<protein>
    <submittedName>
        <fullName evidence="1">Glycosyltransferase family 2 protein</fullName>
        <ecNumber evidence="1">2.4.-.-</ecNumber>
    </submittedName>
</protein>
<dbReference type="Proteomes" id="UP001595539">
    <property type="component" value="Unassembled WGS sequence"/>
</dbReference>
<dbReference type="RefSeq" id="WP_377762396.1">
    <property type="nucleotide sequence ID" value="NZ_JBHRXY010000012.1"/>
</dbReference>
<name>A0ABV7U6J2_9RHOB</name>
<accession>A0ABV7U6J2</accession>
<keyword evidence="1" id="KW-0328">Glycosyltransferase</keyword>
<evidence type="ECO:0000313" key="2">
    <source>
        <dbReference type="Proteomes" id="UP001595539"/>
    </source>
</evidence>
<keyword evidence="2" id="KW-1185">Reference proteome</keyword>
<organism evidence="1 2">
    <name type="scientific">Paracoccus angustae</name>
    <dbReference type="NCBI Taxonomy" id="1671480"/>
    <lineage>
        <taxon>Bacteria</taxon>
        <taxon>Pseudomonadati</taxon>
        <taxon>Pseudomonadota</taxon>
        <taxon>Alphaproteobacteria</taxon>
        <taxon>Rhodobacterales</taxon>
        <taxon>Paracoccaceae</taxon>
        <taxon>Paracoccus</taxon>
    </lineage>
</organism>
<dbReference type="EMBL" id="JBHRXY010000012">
    <property type="protein sequence ID" value="MFC3630581.1"/>
    <property type="molecule type" value="Genomic_DNA"/>
</dbReference>
<gene>
    <name evidence="1" type="ORF">ACFOM8_14115</name>
</gene>
<comment type="caution">
    <text evidence="1">The sequence shown here is derived from an EMBL/GenBank/DDBJ whole genome shotgun (WGS) entry which is preliminary data.</text>
</comment>
<proteinExistence type="predicted"/>
<sequence>MRFRRARVAMPGLGTHSIRQRLRRRLERQRLIGRAVRRRRALRPLSDRTGQIGPSDILCFVTLRDERVRLPYFLDYYRAMGVRHFLMVDNASTDGGTDYLRRQPDVSLWWTDHGYKDARFGMDWIGWLLLRHGRDHWCLTVDPDEFLVYPHCDRRPLAALTGWLDSTGRRSFPAMLLDMYPKGPVEDAICAEGEDPFRVARWFDPANYSIQKNSHFGNLWIQGGPRTRAFFARDPLSGPALNKIPLVKWHRRYAYVSSTHMLLPRGLNRVYDENGGEQVSGCLLHAKFLSSLAAKSAEELDRRQHYGNSQEYRAYHAGLHRGVRLWCGESREYLGWRQLEDLGLISRGSWA</sequence>
<evidence type="ECO:0000313" key="1">
    <source>
        <dbReference type="EMBL" id="MFC3630581.1"/>
    </source>
</evidence>
<keyword evidence="1" id="KW-0808">Transferase</keyword>
<dbReference type="EC" id="2.4.-.-" evidence="1"/>
<reference evidence="2" key="1">
    <citation type="journal article" date="2019" name="Int. J. Syst. Evol. Microbiol.">
        <title>The Global Catalogue of Microorganisms (GCM) 10K type strain sequencing project: providing services to taxonomists for standard genome sequencing and annotation.</title>
        <authorList>
            <consortium name="The Broad Institute Genomics Platform"/>
            <consortium name="The Broad Institute Genome Sequencing Center for Infectious Disease"/>
            <person name="Wu L."/>
            <person name="Ma J."/>
        </authorList>
    </citation>
    <scope>NUCLEOTIDE SEQUENCE [LARGE SCALE GENOMIC DNA]</scope>
    <source>
        <strain evidence="2">KCTC 42473</strain>
    </source>
</reference>